<evidence type="ECO:0000256" key="4">
    <source>
        <dbReference type="ARBA" id="ARBA00022832"/>
    </source>
</evidence>
<dbReference type="SUPFAM" id="SSF54637">
    <property type="entry name" value="Thioesterase/thiol ester dehydrase-isomerase"/>
    <property type="match status" value="2"/>
</dbReference>
<dbReference type="Pfam" id="PF20791">
    <property type="entry name" value="Acyl-ACP_TE_C"/>
    <property type="match status" value="1"/>
</dbReference>
<keyword evidence="7" id="KW-0275">Fatty acid biosynthesis</keyword>
<dbReference type="PANTHER" id="PTHR31727">
    <property type="entry name" value="OLEOYL-ACYL CARRIER PROTEIN THIOESTERASE 1, CHLOROPLASTIC"/>
    <property type="match status" value="1"/>
</dbReference>
<evidence type="ECO:0000256" key="1">
    <source>
        <dbReference type="ARBA" id="ARBA00006500"/>
    </source>
</evidence>
<evidence type="ECO:0000256" key="6">
    <source>
        <dbReference type="ARBA" id="ARBA00023098"/>
    </source>
</evidence>
<evidence type="ECO:0000259" key="8">
    <source>
        <dbReference type="Pfam" id="PF01643"/>
    </source>
</evidence>
<evidence type="ECO:0000256" key="5">
    <source>
        <dbReference type="ARBA" id="ARBA00022946"/>
    </source>
</evidence>
<accession>A0ABS5QUF8</accession>
<dbReference type="InterPro" id="IPR045023">
    <property type="entry name" value="FATA/B"/>
</dbReference>
<proteinExistence type="inferred from homology"/>
<dbReference type="InterPro" id="IPR002864">
    <property type="entry name" value="Acyl-ACP_thioesterase_NHD"/>
</dbReference>
<keyword evidence="11" id="KW-1185">Reference proteome</keyword>
<dbReference type="RefSeq" id="WP_213793129.1">
    <property type="nucleotide sequence ID" value="NZ_JAAMFJ010000002.1"/>
</dbReference>
<evidence type="ECO:0000259" key="9">
    <source>
        <dbReference type="Pfam" id="PF20791"/>
    </source>
</evidence>
<evidence type="ECO:0000256" key="7">
    <source>
        <dbReference type="ARBA" id="ARBA00023160"/>
    </source>
</evidence>
<evidence type="ECO:0000256" key="2">
    <source>
        <dbReference type="ARBA" id="ARBA00022516"/>
    </source>
</evidence>
<keyword evidence="4" id="KW-0276">Fatty acid metabolism</keyword>
<gene>
    <name evidence="10" type="ORF">G6R28_04960</name>
</gene>
<feature type="domain" description="Acyl-ACP thioesterase-like C-terminal" evidence="9">
    <location>
        <begin position="153"/>
        <end position="242"/>
    </location>
</feature>
<sequence length="247" mass="28680">MADTYSITQPIEYYQVDLTRKLSLAMMLNLAILCSRKQGEYLKVGYQETDRRGLGWVILQYDVKIKRRPALGETITIETKAGEWGSYFAQRGFLFKDAAGEVIIDMDSLWALIDLESRRMIKLPLDLVQPYGGEERKRLSKMVRIPKIKDEPVDFDKPYQVRFLDIDGNKHVNNSKYLEWMVDVLPLDFLKEQEPTGFSIRYENEVHYGHQVDSQVVMGDNETKHRVQNGDKTAAEAIIHWASEEEK</sequence>
<dbReference type="Pfam" id="PF01643">
    <property type="entry name" value="Acyl-ACP_TE"/>
    <property type="match status" value="1"/>
</dbReference>
<dbReference type="Gene3D" id="3.10.129.10">
    <property type="entry name" value="Hotdog Thioesterase"/>
    <property type="match status" value="1"/>
</dbReference>
<dbReference type="InterPro" id="IPR049427">
    <property type="entry name" value="Acyl-ACP_TE_C"/>
</dbReference>
<keyword evidence="3" id="KW-0378">Hydrolase</keyword>
<organism evidence="10 11">
    <name type="scientific">Fructobacillus papyrifericola</name>
    <dbReference type="NCBI Taxonomy" id="2713172"/>
    <lineage>
        <taxon>Bacteria</taxon>
        <taxon>Bacillati</taxon>
        <taxon>Bacillota</taxon>
        <taxon>Bacilli</taxon>
        <taxon>Lactobacillales</taxon>
        <taxon>Lactobacillaceae</taxon>
        <taxon>Fructobacillus</taxon>
    </lineage>
</organism>
<dbReference type="EMBL" id="JAAMFJ010000002">
    <property type="protein sequence ID" value="MBS9336577.1"/>
    <property type="molecule type" value="Genomic_DNA"/>
</dbReference>
<reference evidence="10 11" key="1">
    <citation type="submission" date="2020-02" db="EMBL/GenBank/DDBJ databases">
        <title>Fructobacillus sp. isolated from paper mulberry of Taiwan.</title>
        <authorList>
            <person name="Lin S.-T."/>
        </authorList>
    </citation>
    <scope>NUCLEOTIDE SEQUENCE [LARGE SCALE GENOMIC DNA]</scope>
    <source>
        <strain evidence="10 11">M1-21</strain>
    </source>
</reference>
<keyword evidence="5" id="KW-0809">Transit peptide</keyword>
<dbReference type="Proteomes" id="UP000735205">
    <property type="component" value="Unassembled WGS sequence"/>
</dbReference>
<dbReference type="CDD" id="cd00586">
    <property type="entry name" value="4HBT"/>
    <property type="match status" value="1"/>
</dbReference>
<keyword evidence="6" id="KW-0443">Lipid metabolism</keyword>
<comment type="similarity">
    <text evidence="1">Belongs to the acyl-ACP thioesterase family.</text>
</comment>
<feature type="domain" description="Acyl-ACP thioesterase N-terminal hotdog" evidence="8">
    <location>
        <begin position="5"/>
        <end position="131"/>
    </location>
</feature>
<evidence type="ECO:0000313" key="11">
    <source>
        <dbReference type="Proteomes" id="UP000735205"/>
    </source>
</evidence>
<evidence type="ECO:0000256" key="3">
    <source>
        <dbReference type="ARBA" id="ARBA00022801"/>
    </source>
</evidence>
<dbReference type="PANTHER" id="PTHR31727:SF6">
    <property type="entry name" value="OLEOYL-ACYL CARRIER PROTEIN THIOESTERASE 1, CHLOROPLASTIC"/>
    <property type="match status" value="1"/>
</dbReference>
<comment type="caution">
    <text evidence="10">The sequence shown here is derived from an EMBL/GenBank/DDBJ whole genome shotgun (WGS) entry which is preliminary data.</text>
</comment>
<evidence type="ECO:0000313" key="10">
    <source>
        <dbReference type="EMBL" id="MBS9336577.1"/>
    </source>
</evidence>
<name>A0ABS5QUF8_9LACO</name>
<protein>
    <submittedName>
        <fullName evidence="10">Acyl-ACP thioesterase</fullName>
    </submittedName>
</protein>
<keyword evidence="2" id="KW-0444">Lipid biosynthesis</keyword>
<dbReference type="InterPro" id="IPR029069">
    <property type="entry name" value="HotDog_dom_sf"/>
</dbReference>